<dbReference type="Proteomes" id="UP000789901">
    <property type="component" value="Unassembled WGS sequence"/>
</dbReference>
<reference evidence="1 2" key="1">
    <citation type="submission" date="2021-06" db="EMBL/GenBank/DDBJ databases">
        <authorList>
            <person name="Kallberg Y."/>
            <person name="Tangrot J."/>
            <person name="Rosling A."/>
        </authorList>
    </citation>
    <scope>NUCLEOTIDE SEQUENCE [LARGE SCALE GENOMIC DNA]</scope>
    <source>
        <strain evidence="1 2">120-4 pot B 10/14</strain>
    </source>
</reference>
<comment type="caution">
    <text evidence="1">The sequence shown here is derived from an EMBL/GenBank/DDBJ whole genome shotgun (WGS) entry which is preliminary data.</text>
</comment>
<feature type="non-terminal residue" evidence="1">
    <location>
        <position position="44"/>
    </location>
</feature>
<feature type="non-terminal residue" evidence="1">
    <location>
        <position position="1"/>
    </location>
</feature>
<accession>A0ABN7XDU5</accession>
<proteinExistence type="predicted"/>
<evidence type="ECO:0000313" key="2">
    <source>
        <dbReference type="Proteomes" id="UP000789901"/>
    </source>
</evidence>
<evidence type="ECO:0000313" key="1">
    <source>
        <dbReference type="EMBL" id="CAG8852568.1"/>
    </source>
</evidence>
<gene>
    <name evidence="1" type="ORF">GMARGA_LOCUS41389</name>
</gene>
<dbReference type="EMBL" id="CAJVQB010113468">
    <property type="protein sequence ID" value="CAG8852568.1"/>
    <property type="molecule type" value="Genomic_DNA"/>
</dbReference>
<organism evidence="1 2">
    <name type="scientific">Gigaspora margarita</name>
    <dbReference type="NCBI Taxonomy" id="4874"/>
    <lineage>
        <taxon>Eukaryota</taxon>
        <taxon>Fungi</taxon>
        <taxon>Fungi incertae sedis</taxon>
        <taxon>Mucoromycota</taxon>
        <taxon>Glomeromycotina</taxon>
        <taxon>Glomeromycetes</taxon>
        <taxon>Diversisporales</taxon>
        <taxon>Gigasporaceae</taxon>
        <taxon>Gigaspora</taxon>
    </lineage>
</organism>
<name>A0ABN7XDU5_GIGMA</name>
<keyword evidence="2" id="KW-1185">Reference proteome</keyword>
<protein>
    <submittedName>
        <fullName evidence="1">33232_t:CDS:1</fullName>
    </submittedName>
</protein>
<sequence length="44" mass="5175">PNNSTQPNVKHIMEDLNALIRNKSITNLSNLFLDIDENYRFKSR</sequence>